<evidence type="ECO:0000256" key="8">
    <source>
        <dbReference type="PIRSR" id="PIRSR000294-1"/>
    </source>
</evidence>
<dbReference type="InterPro" id="IPR009056">
    <property type="entry name" value="Cyt_c-like_dom"/>
</dbReference>
<gene>
    <name evidence="12" type="ORF">SAMN02746009_01658</name>
</gene>
<reference evidence="13" key="1">
    <citation type="submission" date="2016-11" db="EMBL/GenBank/DDBJ databases">
        <authorList>
            <person name="Varghese N."/>
            <person name="Submissions S."/>
        </authorList>
    </citation>
    <scope>NUCLEOTIDE SEQUENCE [LARGE SCALE GENOMIC DNA]</scope>
    <source>
        <strain evidence="13">DSM 18569</strain>
    </source>
</reference>
<keyword evidence="4 10" id="KW-0732">Signal</keyword>
<comment type="subcellular location">
    <subcellularLocation>
        <location evidence="1">Periplasm</location>
    </subcellularLocation>
</comment>
<dbReference type="InterPro" id="IPR026259">
    <property type="entry name" value="MauG/Cytc_peroxidase"/>
</dbReference>
<dbReference type="OrthoDB" id="9805202at2"/>
<evidence type="ECO:0000259" key="11">
    <source>
        <dbReference type="PROSITE" id="PS51007"/>
    </source>
</evidence>
<keyword evidence="5" id="KW-0574">Periplasm</keyword>
<keyword evidence="12" id="KW-0575">Peroxidase</keyword>
<dbReference type="PROSITE" id="PS51257">
    <property type="entry name" value="PROKAR_LIPOPROTEIN"/>
    <property type="match status" value="1"/>
</dbReference>
<feature type="binding site" description="covalent" evidence="8">
    <location>
        <position position="83"/>
    </location>
    <ligand>
        <name>heme c</name>
        <dbReference type="ChEBI" id="CHEBI:61717"/>
        <label>1</label>
    </ligand>
</feature>
<dbReference type="PIRSF" id="PIRSF000294">
    <property type="entry name" value="Cytochrome-c_peroxidase"/>
    <property type="match status" value="1"/>
</dbReference>
<evidence type="ECO:0000256" key="7">
    <source>
        <dbReference type="ARBA" id="ARBA00023004"/>
    </source>
</evidence>
<dbReference type="GO" id="GO:0009055">
    <property type="term" value="F:electron transfer activity"/>
    <property type="evidence" value="ECO:0007669"/>
    <property type="project" value="InterPro"/>
</dbReference>
<keyword evidence="6" id="KW-0560">Oxidoreductase</keyword>
<dbReference type="InterPro" id="IPR051395">
    <property type="entry name" value="Cytochrome_c_Peroxidase/MauG"/>
</dbReference>
<accession>A0A1M6VV25</accession>
<evidence type="ECO:0000256" key="5">
    <source>
        <dbReference type="ARBA" id="ARBA00022764"/>
    </source>
</evidence>
<evidence type="ECO:0000313" key="13">
    <source>
        <dbReference type="Proteomes" id="UP000183947"/>
    </source>
</evidence>
<keyword evidence="7 9" id="KW-0408">Iron</keyword>
<evidence type="ECO:0000256" key="6">
    <source>
        <dbReference type="ARBA" id="ARBA00023002"/>
    </source>
</evidence>
<evidence type="ECO:0000256" key="9">
    <source>
        <dbReference type="PIRSR" id="PIRSR000294-2"/>
    </source>
</evidence>
<dbReference type="InterPro" id="IPR004852">
    <property type="entry name" value="Di-haem_cyt_c_peroxidsae"/>
</dbReference>
<dbReference type="Pfam" id="PF03150">
    <property type="entry name" value="CCP_MauG"/>
    <property type="match status" value="1"/>
</dbReference>
<sequence>MKGLFPFLHGWLLLALLAAGGCRPDADVRPLEEVPGISVPANFPPPVYGVEKNPPTRAAFELGRTLFYDPRLSRTGDVSCGSCHQQFVAFAHASHQLSHGVENRLGTRNAPALQNLRWKPTFFWDGGASHIETMPLAPITNPVEMDETIDNVVRKLNADREYQRRFAAVFGGSGPIDSYQFLRALAQFTAALTSANSRYDKYARHEAGGTLDAAEQRGLQVLRQKCGSCHAGELFTDESFRNNGLDRRFPLDSGRAHITSRGIDVGRFKVPSLRNVALTAPYMHDGRFQTLGEVLDHYTQGMVASPTLDPQFRQPNGRLGIPLTPEERQDLLSFLATLTDEEFLRNPQLAEQ</sequence>
<evidence type="ECO:0000256" key="4">
    <source>
        <dbReference type="ARBA" id="ARBA00022729"/>
    </source>
</evidence>
<dbReference type="EMBL" id="FRAS01000007">
    <property type="protein sequence ID" value="SHK85176.1"/>
    <property type="molecule type" value="Genomic_DNA"/>
</dbReference>
<organism evidence="12 13">
    <name type="scientific">Hymenobacter psychrotolerans DSM 18569</name>
    <dbReference type="NCBI Taxonomy" id="1121959"/>
    <lineage>
        <taxon>Bacteria</taxon>
        <taxon>Pseudomonadati</taxon>
        <taxon>Bacteroidota</taxon>
        <taxon>Cytophagia</taxon>
        <taxon>Cytophagales</taxon>
        <taxon>Hymenobacteraceae</taxon>
        <taxon>Hymenobacter</taxon>
    </lineage>
</organism>
<dbReference type="PANTHER" id="PTHR30600">
    <property type="entry name" value="CYTOCHROME C PEROXIDASE-RELATED"/>
    <property type="match status" value="1"/>
</dbReference>
<evidence type="ECO:0000256" key="1">
    <source>
        <dbReference type="ARBA" id="ARBA00004418"/>
    </source>
</evidence>
<evidence type="ECO:0000256" key="2">
    <source>
        <dbReference type="ARBA" id="ARBA00022617"/>
    </source>
</evidence>
<dbReference type="SUPFAM" id="SSF46626">
    <property type="entry name" value="Cytochrome c"/>
    <property type="match status" value="2"/>
</dbReference>
<evidence type="ECO:0000313" key="12">
    <source>
        <dbReference type="EMBL" id="SHK85176.1"/>
    </source>
</evidence>
<dbReference type="GO" id="GO:0020037">
    <property type="term" value="F:heme binding"/>
    <property type="evidence" value="ECO:0007669"/>
    <property type="project" value="InterPro"/>
</dbReference>
<dbReference type="GO" id="GO:0042597">
    <property type="term" value="C:periplasmic space"/>
    <property type="evidence" value="ECO:0007669"/>
    <property type="project" value="UniProtKB-SubCell"/>
</dbReference>
<evidence type="ECO:0000256" key="3">
    <source>
        <dbReference type="ARBA" id="ARBA00022723"/>
    </source>
</evidence>
<feature type="binding site" description="covalent" evidence="8">
    <location>
        <position position="229"/>
    </location>
    <ligand>
        <name>heme c</name>
        <dbReference type="ChEBI" id="CHEBI:61717"/>
        <label>2</label>
    </ligand>
</feature>
<feature type="binding site" description="axial binding residue" evidence="9">
    <location>
        <position position="84"/>
    </location>
    <ligand>
        <name>heme c</name>
        <dbReference type="ChEBI" id="CHEBI:61717"/>
        <label>1</label>
    </ligand>
    <ligandPart>
        <name>Fe</name>
        <dbReference type="ChEBI" id="CHEBI:18248"/>
    </ligandPart>
</feature>
<dbReference type="InterPro" id="IPR036909">
    <property type="entry name" value="Cyt_c-like_dom_sf"/>
</dbReference>
<feature type="binding site" description="axial binding residue" evidence="9">
    <location>
        <position position="230"/>
    </location>
    <ligand>
        <name>heme c</name>
        <dbReference type="ChEBI" id="CHEBI:61717"/>
        <label>2</label>
    </ligand>
    <ligandPart>
        <name>Fe</name>
        <dbReference type="ChEBI" id="CHEBI:18248"/>
    </ligandPart>
</feature>
<dbReference type="Gene3D" id="1.10.760.10">
    <property type="entry name" value="Cytochrome c-like domain"/>
    <property type="match status" value="2"/>
</dbReference>
<feature type="signal peptide" evidence="10">
    <location>
        <begin position="1"/>
        <end position="18"/>
    </location>
</feature>
<dbReference type="PROSITE" id="PS51007">
    <property type="entry name" value="CYTC"/>
    <property type="match status" value="1"/>
</dbReference>
<feature type="binding site" description="covalent" evidence="8">
    <location>
        <position position="226"/>
    </location>
    <ligand>
        <name>heme c</name>
        <dbReference type="ChEBI" id="CHEBI:61717"/>
        <label>2</label>
    </ligand>
</feature>
<feature type="domain" description="Cytochrome c" evidence="11">
    <location>
        <begin position="213"/>
        <end position="339"/>
    </location>
</feature>
<feature type="binding site" description="covalent" evidence="8">
    <location>
        <position position="80"/>
    </location>
    <ligand>
        <name>heme c</name>
        <dbReference type="ChEBI" id="CHEBI:61717"/>
        <label>1</label>
    </ligand>
</feature>
<proteinExistence type="predicted"/>
<keyword evidence="2 8" id="KW-0349">Heme</keyword>
<keyword evidence="13" id="KW-1185">Reference proteome</keyword>
<feature type="chain" id="PRO_5012613009" evidence="10">
    <location>
        <begin position="19"/>
        <end position="352"/>
    </location>
</feature>
<dbReference type="RefSeq" id="WP_073283075.1">
    <property type="nucleotide sequence ID" value="NZ_FRAS01000007.1"/>
</dbReference>
<name>A0A1M6VV25_9BACT</name>
<dbReference type="GO" id="GO:0046872">
    <property type="term" value="F:metal ion binding"/>
    <property type="evidence" value="ECO:0007669"/>
    <property type="project" value="UniProtKB-KW"/>
</dbReference>
<dbReference type="GO" id="GO:0004130">
    <property type="term" value="F:cytochrome-c peroxidase activity"/>
    <property type="evidence" value="ECO:0007669"/>
    <property type="project" value="TreeGrafter"/>
</dbReference>
<comment type="cofactor">
    <cofactor evidence="8">
        <name>heme</name>
        <dbReference type="ChEBI" id="CHEBI:30413"/>
    </cofactor>
    <text evidence="8">Binds 2 heme groups.</text>
</comment>
<protein>
    <submittedName>
        <fullName evidence="12">Cytochrome c peroxidase</fullName>
    </submittedName>
</protein>
<dbReference type="AlphaFoldDB" id="A0A1M6VV25"/>
<dbReference type="STRING" id="1121959.SAMN02746009_01658"/>
<comment type="PTM">
    <text evidence="8">Binds 2 heme groups per subunit.</text>
</comment>
<dbReference type="Proteomes" id="UP000183947">
    <property type="component" value="Unassembled WGS sequence"/>
</dbReference>
<evidence type="ECO:0000256" key="10">
    <source>
        <dbReference type="SAM" id="SignalP"/>
    </source>
</evidence>
<keyword evidence="3 9" id="KW-0479">Metal-binding</keyword>